<organism evidence="1 2">
    <name type="scientific">Amycolatopsis dendrobii</name>
    <dbReference type="NCBI Taxonomy" id="2760662"/>
    <lineage>
        <taxon>Bacteria</taxon>
        <taxon>Bacillati</taxon>
        <taxon>Actinomycetota</taxon>
        <taxon>Actinomycetes</taxon>
        <taxon>Pseudonocardiales</taxon>
        <taxon>Pseudonocardiaceae</taxon>
        <taxon>Amycolatopsis</taxon>
    </lineage>
</organism>
<sequence>MDAVLTALDDAEPDAVTRYGRSAACLVLNAPVRLVDPAGREPYAGVSEEDTGRFAVDGYGRTLGASRVRATIGSAASSLSLWLSFPADDRLSAAAAQVQKHAPVRLAAKHWRRWTPGRDEAGYRSGKIPSPVAR</sequence>
<comment type="caution">
    <text evidence="1">The sequence shown here is derived from an EMBL/GenBank/DDBJ whole genome shotgun (WGS) entry which is preliminary data.</text>
</comment>
<accession>A0A7W3W3W2</accession>
<dbReference type="AlphaFoldDB" id="A0A7W3W3W2"/>
<keyword evidence="2" id="KW-1185">Reference proteome</keyword>
<protein>
    <submittedName>
        <fullName evidence="1">Uncharacterized protein</fullName>
    </submittedName>
</protein>
<evidence type="ECO:0000313" key="2">
    <source>
        <dbReference type="Proteomes" id="UP000526734"/>
    </source>
</evidence>
<dbReference type="EMBL" id="JACGZW010000013">
    <property type="protein sequence ID" value="MBB1158393.1"/>
    <property type="molecule type" value="Genomic_DNA"/>
</dbReference>
<name>A0A7W3W3W2_9PSEU</name>
<proteinExistence type="predicted"/>
<evidence type="ECO:0000313" key="1">
    <source>
        <dbReference type="EMBL" id="MBB1158393.1"/>
    </source>
</evidence>
<dbReference type="Proteomes" id="UP000526734">
    <property type="component" value="Unassembled WGS sequence"/>
</dbReference>
<dbReference type="RefSeq" id="WP_182895150.1">
    <property type="nucleotide sequence ID" value="NZ_JACGZW010000013.1"/>
</dbReference>
<reference evidence="1 2" key="1">
    <citation type="submission" date="2020-08" db="EMBL/GenBank/DDBJ databases">
        <title>Amycolatopsis sp. nov. DR6-1 isolated from Dendrobium heterocarpum.</title>
        <authorList>
            <person name="Tedsree N."/>
            <person name="Kuncharoen N."/>
            <person name="Likhitwitayawuid K."/>
            <person name="Tanasupawat S."/>
        </authorList>
    </citation>
    <scope>NUCLEOTIDE SEQUENCE [LARGE SCALE GENOMIC DNA]</scope>
    <source>
        <strain evidence="1 2">DR6-1</strain>
    </source>
</reference>
<gene>
    <name evidence="1" type="ORF">H4281_35045</name>
</gene>